<proteinExistence type="predicted"/>
<accession>A0AAV7UA34</accession>
<keyword evidence="2" id="KW-1185">Reference proteome</keyword>
<organism evidence="1 2">
    <name type="scientific">Pleurodeles waltl</name>
    <name type="common">Iberian ribbed newt</name>
    <dbReference type="NCBI Taxonomy" id="8319"/>
    <lineage>
        <taxon>Eukaryota</taxon>
        <taxon>Metazoa</taxon>
        <taxon>Chordata</taxon>
        <taxon>Craniata</taxon>
        <taxon>Vertebrata</taxon>
        <taxon>Euteleostomi</taxon>
        <taxon>Amphibia</taxon>
        <taxon>Batrachia</taxon>
        <taxon>Caudata</taxon>
        <taxon>Salamandroidea</taxon>
        <taxon>Salamandridae</taxon>
        <taxon>Pleurodelinae</taxon>
        <taxon>Pleurodeles</taxon>
    </lineage>
</organism>
<name>A0AAV7UA34_PLEWA</name>
<feature type="non-terminal residue" evidence="1">
    <location>
        <position position="75"/>
    </location>
</feature>
<comment type="caution">
    <text evidence="1">The sequence shown here is derived from an EMBL/GenBank/DDBJ whole genome shotgun (WGS) entry which is preliminary data.</text>
</comment>
<dbReference type="AlphaFoldDB" id="A0AAV7UA34"/>
<gene>
    <name evidence="1" type="ORF">NDU88_002500</name>
</gene>
<reference evidence="1" key="1">
    <citation type="journal article" date="2022" name="bioRxiv">
        <title>Sequencing and chromosome-scale assembly of the giantPleurodeles waltlgenome.</title>
        <authorList>
            <person name="Brown T."/>
            <person name="Elewa A."/>
            <person name="Iarovenko S."/>
            <person name="Subramanian E."/>
            <person name="Araus A.J."/>
            <person name="Petzold A."/>
            <person name="Susuki M."/>
            <person name="Suzuki K.-i.T."/>
            <person name="Hayashi T."/>
            <person name="Toyoda A."/>
            <person name="Oliveira C."/>
            <person name="Osipova E."/>
            <person name="Leigh N.D."/>
            <person name="Simon A."/>
            <person name="Yun M.H."/>
        </authorList>
    </citation>
    <scope>NUCLEOTIDE SEQUENCE</scope>
    <source>
        <strain evidence="1">20211129_DDA</strain>
        <tissue evidence="1">Liver</tissue>
    </source>
</reference>
<evidence type="ECO:0000313" key="2">
    <source>
        <dbReference type="Proteomes" id="UP001066276"/>
    </source>
</evidence>
<dbReference type="Proteomes" id="UP001066276">
    <property type="component" value="Chromosome 3_1"/>
</dbReference>
<evidence type="ECO:0000313" key="1">
    <source>
        <dbReference type="EMBL" id="KAJ1185713.1"/>
    </source>
</evidence>
<sequence>PQCQAGGRKHLLPKLIQPLGFPIWGSGREGTTGSRGLDNQALRSGVLCQETRVAGSASMATADCPIHRSPCAGFG</sequence>
<dbReference type="EMBL" id="JANPWB010000005">
    <property type="protein sequence ID" value="KAJ1185713.1"/>
    <property type="molecule type" value="Genomic_DNA"/>
</dbReference>
<feature type="non-terminal residue" evidence="1">
    <location>
        <position position="1"/>
    </location>
</feature>
<protein>
    <submittedName>
        <fullName evidence="1">Uncharacterized protein</fullName>
    </submittedName>
</protein>